<protein>
    <submittedName>
        <fullName evidence="2">Uncharacterized protein</fullName>
    </submittedName>
</protein>
<sequence>MLSIAPSFDQPTASPIPSPGVPPTTEKPSSTSASKKKKKKASTAAAKTAQQTKEARSTAIENIIEACNTVPPTMQPPTPKPATSARSDARDLWWFLLPLEKRVQISWEVVEALIQQARKFQEDVVFDSLQHPEEKELLCIPCLFKGIIKYYHNQTGGITGRICEHMEKYHPVPYYTKCLQEGLKHRCKNISIDAINGGQPEFTFSGFLS</sequence>
<evidence type="ECO:0000313" key="3">
    <source>
        <dbReference type="Proteomes" id="UP000030108"/>
    </source>
</evidence>
<feature type="compositionally biased region" description="Low complexity" evidence="1">
    <location>
        <begin position="42"/>
        <end position="52"/>
    </location>
</feature>
<feature type="compositionally biased region" description="Low complexity" evidence="1">
    <location>
        <begin position="23"/>
        <end position="33"/>
    </location>
</feature>
<evidence type="ECO:0000313" key="2">
    <source>
        <dbReference type="EMBL" id="EUC60762.1"/>
    </source>
</evidence>
<dbReference type="Proteomes" id="UP000030108">
    <property type="component" value="Unassembled WGS sequence"/>
</dbReference>
<dbReference type="EMBL" id="JATN01000319">
    <property type="protein sequence ID" value="EUC60762.1"/>
    <property type="molecule type" value="Genomic_DNA"/>
</dbReference>
<dbReference type="OrthoDB" id="10546939at2759"/>
<accession>X8JAN0</accession>
<feature type="region of interest" description="Disordered" evidence="1">
    <location>
        <begin position="1"/>
        <end position="55"/>
    </location>
</feature>
<organism evidence="2 3">
    <name type="scientific">Rhizoctonia solani AG-3 Rhs1AP</name>
    <dbReference type="NCBI Taxonomy" id="1086054"/>
    <lineage>
        <taxon>Eukaryota</taxon>
        <taxon>Fungi</taxon>
        <taxon>Dikarya</taxon>
        <taxon>Basidiomycota</taxon>
        <taxon>Agaricomycotina</taxon>
        <taxon>Agaricomycetes</taxon>
        <taxon>Cantharellales</taxon>
        <taxon>Ceratobasidiaceae</taxon>
        <taxon>Rhizoctonia</taxon>
    </lineage>
</organism>
<feature type="non-terminal residue" evidence="2">
    <location>
        <position position="209"/>
    </location>
</feature>
<gene>
    <name evidence="2" type="ORF">RSOL_363340</name>
</gene>
<proteinExistence type="predicted"/>
<reference evidence="3" key="1">
    <citation type="journal article" date="2014" name="Genome Announc.">
        <title>Draft genome sequence of the plant-pathogenic soil fungus Rhizoctonia solani anastomosis group 3 strain Rhs1AP.</title>
        <authorList>
            <person name="Cubeta M.A."/>
            <person name="Thomas E."/>
            <person name="Dean R.A."/>
            <person name="Jabaji S."/>
            <person name="Neate S.M."/>
            <person name="Tavantzis S."/>
            <person name="Toda T."/>
            <person name="Vilgalys R."/>
            <person name="Bharathan N."/>
            <person name="Fedorova-Abrams N."/>
            <person name="Pakala S.B."/>
            <person name="Pakala S.M."/>
            <person name="Zafar N."/>
            <person name="Joardar V."/>
            <person name="Losada L."/>
            <person name="Nierman W.C."/>
        </authorList>
    </citation>
    <scope>NUCLEOTIDE SEQUENCE [LARGE SCALE GENOMIC DNA]</scope>
    <source>
        <strain evidence="3">AG-3</strain>
    </source>
</reference>
<dbReference type="AlphaFoldDB" id="X8JAN0"/>
<evidence type="ECO:0000256" key="1">
    <source>
        <dbReference type="SAM" id="MobiDB-lite"/>
    </source>
</evidence>
<comment type="caution">
    <text evidence="2">The sequence shown here is derived from an EMBL/GenBank/DDBJ whole genome shotgun (WGS) entry which is preliminary data.</text>
</comment>
<name>X8JAN0_9AGAM</name>